<keyword evidence="1" id="KW-0175">Coiled coil</keyword>
<evidence type="ECO:0000313" key="4">
    <source>
        <dbReference type="Proteomes" id="UP000186176"/>
    </source>
</evidence>
<keyword evidence="2" id="KW-0732">Signal</keyword>
<dbReference type="AlphaFoldDB" id="A0A1J4MB25"/>
<dbReference type="EMBL" id="LRBP01000029">
    <property type="protein sequence ID" value="OII71434.1"/>
    <property type="molecule type" value="Genomic_DNA"/>
</dbReference>
<dbReference type="GeneID" id="39977604"/>
<gene>
    <name evidence="3" type="ORF">cubi_00812</name>
</gene>
<feature type="chain" id="PRO_5013040437" evidence="2">
    <location>
        <begin position="21"/>
        <end position="380"/>
    </location>
</feature>
<organism evidence="3 4">
    <name type="scientific">Cryptosporidium ubiquitum</name>
    <dbReference type="NCBI Taxonomy" id="857276"/>
    <lineage>
        <taxon>Eukaryota</taxon>
        <taxon>Sar</taxon>
        <taxon>Alveolata</taxon>
        <taxon>Apicomplexa</taxon>
        <taxon>Conoidasida</taxon>
        <taxon>Coccidia</taxon>
        <taxon>Eucoccidiorida</taxon>
        <taxon>Eimeriorina</taxon>
        <taxon>Cryptosporidiidae</taxon>
        <taxon>Cryptosporidium</taxon>
    </lineage>
</organism>
<protein>
    <submittedName>
        <fullName evidence="3">Uncharacterized protein</fullName>
    </submittedName>
</protein>
<proteinExistence type="predicted"/>
<dbReference type="RefSeq" id="XP_028873269.1">
    <property type="nucleotide sequence ID" value="XM_029017825.1"/>
</dbReference>
<feature type="signal peptide" evidence="2">
    <location>
        <begin position="1"/>
        <end position="20"/>
    </location>
</feature>
<sequence length="380" mass="43316">MLRLVYLFISIYSLIHFNSGTSTSIHGKSFLTLQSSIFPPRKTNRPVNLSLEEKHRLCLAELSTARSSLSNSIEQHESCTNALVKLQSDHSLKGSVCDGLKGDYDKYCKGRHKSPSFDKELCRKMWNNFLACLAEKRQLAREVSQQSKICDKTDDQVRKDTDSYQRIEEKCSKMEHSIYNSRHQTELSVIQDDAILEKPTTSITRNDISALNSAVQRAQVELKQCIDELAKLSERLAEKNEQISDLSEKISQFEVKKVGKKGIFGKKVLDESISSQISELNSRLSELNTHEKGLKKLLLSQEKECRVLETKLEVATERLSLAKSSTSTSHGTRGSTGCFGRFTRFVLRTCRRVANRFTRNVDKDCNNMRRTRSRTSETQF</sequence>
<name>A0A1J4MB25_9CRYT</name>
<dbReference type="VEuPathDB" id="CryptoDB:cubi_00812"/>
<reference evidence="3 4" key="1">
    <citation type="submission" date="2016-10" db="EMBL/GenBank/DDBJ databases">
        <title>Reductive evolution of mitochondrial metabolism and differential evolution of invasion-related proteins in Cryptosporidium.</title>
        <authorList>
            <person name="Liu S."/>
            <person name="Roellig D.M."/>
            <person name="Guo Y."/>
            <person name="Li N."/>
            <person name="Frace M.A."/>
            <person name="Tang K."/>
            <person name="Zhang L."/>
            <person name="Feng Y."/>
            <person name="Xiao L."/>
        </authorList>
    </citation>
    <scope>NUCLEOTIDE SEQUENCE [LARGE SCALE GENOMIC DNA]</scope>
    <source>
        <strain evidence="3">39726</strain>
    </source>
</reference>
<evidence type="ECO:0000256" key="1">
    <source>
        <dbReference type="SAM" id="Coils"/>
    </source>
</evidence>
<evidence type="ECO:0000313" key="3">
    <source>
        <dbReference type="EMBL" id="OII71434.1"/>
    </source>
</evidence>
<keyword evidence="4" id="KW-1185">Reference proteome</keyword>
<dbReference type="Proteomes" id="UP000186176">
    <property type="component" value="Unassembled WGS sequence"/>
</dbReference>
<dbReference type="OrthoDB" id="344237at2759"/>
<feature type="coiled-coil region" evidence="1">
    <location>
        <begin position="208"/>
        <end position="256"/>
    </location>
</feature>
<comment type="caution">
    <text evidence="3">The sequence shown here is derived from an EMBL/GenBank/DDBJ whole genome shotgun (WGS) entry which is preliminary data.</text>
</comment>
<accession>A0A1J4MB25</accession>
<evidence type="ECO:0000256" key="2">
    <source>
        <dbReference type="SAM" id="SignalP"/>
    </source>
</evidence>